<sequence length="46" mass="5134">MIEYSSESTVRPNLEPFWYSLLPSITLAYAVSVTSTRHAVNGCTLK</sequence>
<reference evidence="1" key="1">
    <citation type="submission" date="2014-09" db="EMBL/GenBank/DDBJ databases">
        <authorList>
            <person name="Magalhaes I.L.F."/>
            <person name="Oliveira U."/>
            <person name="Santos F.R."/>
            <person name="Vidigal T.H.D.A."/>
            <person name="Brescovit A.D."/>
            <person name="Santos A.J."/>
        </authorList>
    </citation>
    <scope>NUCLEOTIDE SEQUENCE</scope>
    <source>
        <tissue evidence="1">Shoot tissue taken approximately 20 cm above the soil surface</tissue>
    </source>
</reference>
<organism evidence="1">
    <name type="scientific">Arundo donax</name>
    <name type="common">Giant reed</name>
    <name type="synonym">Donax arundinaceus</name>
    <dbReference type="NCBI Taxonomy" id="35708"/>
    <lineage>
        <taxon>Eukaryota</taxon>
        <taxon>Viridiplantae</taxon>
        <taxon>Streptophyta</taxon>
        <taxon>Embryophyta</taxon>
        <taxon>Tracheophyta</taxon>
        <taxon>Spermatophyta</taxon>
        <taxon>Magnoliopsida</taxon>
        <taxon>Liliopsida</taxon>
        <taxon>Poales</taxon>
        <taxon>Poaceae</taxon>
        <taxon>PACMAD clade</taxon>
        <taxon>Arundinoideae</taxon>
        <taxon>Arundineae</taxon>
        <taxon>Arundo</taxon>
    </lineage>
</organism>
<protein>
    <submittedName>
        <fullName evidence="1">Uncharacterized protein</fullName>
    </submittedName>
</protein>
<accession>A0A0A9BVJ9</accession>
<evidence type="ECO:0000313" key="1">
    <source>
        <dbReference type="EMBL" id="JAD66223.1"/>
    </source>
</evidence>
<reference evidence="1" key="2">
    <citation type="journal article" date="2015" name="Data Brief">
        <title>Shoot transcriptome of the giant reed, Arundo donax.</title>
        <authorList>
            <person name="Barrero R.A."/>
            <person name="Guerrero F.D."/>
            <person name="Moolhuijzen P."/>
            <person name="Goolsby J.A."/>
            <person name="Tidwell J."/>
            <person name="Bellgard S.E."/>
            <person name="Bellgard M.I."/>
        </authorList>
    </citation>
    <scope>NUCLEOTIDE SEQUENCE</scope>
    <source>
        <tissue evidence="1">Shoot tissue taken approximately 20 cm above the soil surface</tissue>
    </source>
</reference>
<name>A0A0A9BVJ9_ARUDO</name>
<proteinExistence type="predicted"/>
<dbReference type="EMBL" id="GBRH01231672">
    <property type="protein sequence ID" value="JAD66223.1"/>
    <property type="molecule type" value="Transcribed_RNA"/>
</dbReference>
<dbReference type="AlphaFoldDB" id="A0A0A9BVJ9"/>